<accession>A0A2J6R7M1</accession>
<evidence type="ECO:0000256" key="1">
    <source>
        <dbReference type="SAM" id="MobiDB-lite"/>
    </source>
</evidence>
<proteinExistence type="predicted"/>
<dbReference type="OrthoDB" id="5428055at2759"/>
<keyword evidence="3" id="KW-1185">Reference proteome</keyword>
<evidence type="ECO:0000313" key="2">
    <source>
        <dbReference type="EMBL" id="PMD34502.1"/>
    </source>
</evidence>
<protein>
    <recommendedName>
        <fullName evidence="4">Cora-domain-containing protein</fullName>
    </recommendedName>
</protein>
<name>A0A2J6R7M1_HYAVF</name>
<feature type="compositionally biased region" description="Basic and acidic residues" evidence="1">
    <location>
        <begin position="108"/>
        <end position="118"/>
    </location>
</feature>
<reference evidence="2 3" key="1">
    <citation type="submission" date="2016-04" db="EMBL/GenBank/DDBJ databases">
        <title>A degradative enzymes factory behind the ericoid mycorrhizal symbiosis.</title>
        <authorList>
            <consortium name="DOE Joint Genome Institute"/>
            <person name="Martino E."/>
            <person name="Morin E."/>
            <person name="Grelet G."/>
            <person name="Kuo A."/>
            <person name="Kohler A."/>
            <person name="Daghino S."/>
            <person name="Barry K."/>
            <person name="Choi C."/>
            <person name="Cichocki N."/>
            <person name="Clum A."/>
            <person name="Copeland A."/>
            <person name="Hainaut M."/>
            <person name="Haridas S."/>
            <person name="Labutti K."/>
            <person name="Lindquist E."/>
            <person name="Lipzen A."/>
            <person name="Khouja H.-R."/>
            <person name="Murat C."/>
            <person name="Ohm R."/>
            <person name="Olson A."/>
            <person name="Spatafora J."/>
            <person name="Veneault-Fourrey C."/>
            <person name="Henrissat B."/>
            <person name="Grigoriev I."/>
            <person name="Martin F."/>
            <person name="Perotto S."/>
        </authorList>
    </citation>
    <scope>NUCLEOTIDE SEQUENCE [LARGE SCALE GENOMIC DNA]</scope>
    <source>
        <strain evidence="2 3">F</strain>
    </source>
</reference>
<feature type="compositionally biased region" description="Basic and acidic residues" evidence="1">
    <location>
        <begin position="130"/>
        <end position="142"/>
    </location>
</feature>
<dbReference type="STRING" id="1149755.A0A2J6R7M1"/>
<sequence length="544" mass="63013">MAATTPEKALQAEVKEYQYFQPELIELIASENIYDEDRQQPWEVNDLQKPYLKHVKSLSSSWRHLSLLADFMQVGTTPLRWKDLTLPTGKWSGDKPFNRKERLSRTRMTRLDYHEGSNKPRRKDITTSSELKDTLDDQTKEKSPEKRQFRLFVVEDLSRDVIEMLGAHYDVEPAFFRDQIVDYAWYNTRDRWMDPPRLNVVARKQRWLQIRFATSRYFQDQASFKKGCDQFESFNVYRRVEDDINNTGIWDAAKAIVGLSRTRAAFWIPKAGSHVEGDIGILLVDPTVQTGFPLWHGYRNWEDTPSMEELNGKMPPPGPTRKSFFDDLIYWLEKPEAFGQPPAGCVTPNVHIPIQALLYLVCGEWLTIAEYVQTRLAQVEWEIAFPGHFLNSGETIDAALGKLHIWRRLVPLYHRMLTETLQRVFDFPCHSSPSGMASSPLLQEATKEPGPITALREDFNRLLVSMDEFQQQIDRLTSVVTASISIDDSHRGLRDTTNVTRLTWLATCFIPLSLTASVFSMQEHIASIKYIIGCISWLLFCWCY</sequence>
<dbReference type="EMBL" id="KZ613954">
    <property type="protein sequence ID" value="PMD34502.1"/>
    <property type="molecule type" value="Genomic_DNA"/>
</dbReference>
<feature type="region of interest" description="Disordered" evidence="1">
    <location>
        <begin position="108"/>
        <end position="142"/>
    </location>
</feature>
<organism evidence="2 3">
    <name type="scientific">Hyaloscypha variabilis (strain UAMH 11265 / GT02V1 / F)</name>
    <name type="common">Meliniomyces variabilis</name>
    <dbReference type="NCBI Taxonomy" id="1149755"/>
    <lineage>
        <taxon>Eukaryota</taxon>
        <taxon>Fungi</taxon>
        <taxon>Dikarya</taxon>
        <taxon>Ascomycota</taxon>
        <taxon>Pezizomycotina</taxon>
        <taxon>Leotiomycetes</taxon>
        <taxon>Helotiales</taxon>
        <taxon>Hyaloscyphaceae</taxon>
        <taxon>Hyaloscypha</taxon>
        <taxon>Hyaloscypha variabilis</taxon>
    </lineage>
</organism>
<dbReference type="Proteomes" id="UP000235786">
    <property type="component" value="Unassembled WGS sequence"/>
</dbReference>
<evidence type="ECO:0008006" key="4">
    <source>
        <dbReference type="Google" id="ProtNLM"/>
    </source>
</evidence>
<evidence type="ECO:0000313" key="3">
    <source>
        <dbReference type="Proteomes" id="UP000235786"/>
    </source>
</evidence>
<gene>
    <name evidence="2" type="ORF">L207DRAFT_497919</name>
</gene>
<dbReference type="AlphaFoldDB" id="A0A2J6R7M1"/>